<reference evidence="1" key="1">
    <citation type="submission" date="2014-07" db="EMBL/GenBank/DDBJ databases">
        <authorList>
            <person name="Urmite Genomes Urmite Genomes"/>
        </authorList>
    </citation>
    <scope>NUCLEOTIDE SEQUENCE</scope>
    <source>
        <strain evidence="1">13S34_air</strain>
    </source>
</reference>
<dbReference type="HOGENOM" id="CLU_156604_0_0_9"/>
<accession>A0A078MII4</accession>
<dbReference type="PATRIC" id="fig|1461583.4.peg.2256"/>
<dbReference type="AlphaFoldDB" id="A0A078MII4"/>
<name>A0A078MII4_9BACL</name>
<organism evidence="1">
    <name type="scientific">Metalysinibacillus saudimassiliensis</name>
    <dbReference type="NCBI Taxonomy" id="1461583"/>
    <lineage>
        <taxon>Bacteria</taxon>
        <taxon>Bacillati</taxon>
        <taxon>Bacillota</taxon>
        <taxon>Bacilli</taxon>
        <taxon>Bacillales</taxon>
        <taxon>Caryophanaceae</taxon>
        <taxon>Metalysinibacillus</taxon>
    </lineage>
</organism>
<dbReference type="EMBL" id="LN483077">
    <property type="protein sequence ID" value="CEA05202.1"/>
    <property type="molecule type" value="Genomic_DNA"/>
</dbReference>
<protein>
    <submittedName>
        <fullName evidence="1">Uncharacterized protein</fullName>
    </submittedName>
</protein>
<evidence type="ECO:0000313" key="1">
    <source>
        <dbReference type="EMBL" id="CEA05202.1"/>
    </source>
</evidence>
<sequence length="133" mass="15075">MTTINLLQAYELLALQEEFSNEEILQQVKDQQTGEWATLISEWPMEELAKLATDEAAFTHALAGDYNISYITMPGLTNLLAKRFALQKDRDFIVTDSAITALQLTDEQQVQVSQMLSSNWQLIKVDKGFTITM</sequence>
<proteinExistence type="predicted"/>
<gene>
    <name evidence="1" type="ORF">BN1050_02341</name>
</gene>